<dbReference type="InterPro" id="IPR036179">
    <property type="entry name" value="Ig-like_dom_sf"/>
</dbReference>
<evidence type="ECO:0000259" key="2">
    <source>
        <dbReference type="PROSITE" id="PS50835"/>
    </source>
</evidence>
<dbReference type="Pfam" id="PF07679">
    <property type="entry name" value="I-set"/>
    <property type="match status" value="1"/>
</dbReference>
<dbReference type="GO" id="GO:0007156">
    <property type="term" value="P:homophilic cell adhesion via plasma membrane adhesion molecules"/>
    <property type="evidence" value="ECO:0007669"/>
    <property type="project" value="TreeGrafter"/>
</dbReference>
<reference evidence="3" key="1">
    <citation type="submission" date="2020-08" db="EMBL/GenBank/DDBJ databases">
        <title>Multicomponent nature underlies the extraordinary mechanical properties of spider dragline silk.</title>
        <authorList>
            <person name="Kono N."/>
            <person name="Nakamura H."/>
            <person name="Mori M."/>
            <person name="Yoshida Y."/>
            <person name="Ohtoshi R."/>
            <person name="Malay A.D."/>
            <person name="Moran D.A.P."/>
            <person name="Tomita M."/>
            <person name="Numata K."/>
            <person name="Arakawa K."/>
        </authorList>
    </citation>
    <scope>NUCLEOTIDE SEQUENCE</scope>
</reference>
<accession>A0A8X6INH1</accession>
<dbReference type="InterPro" id="IPR013783">
    <property type="entry name" value="Ig-like_fold"/>
</dbReference>
<dbReference type="PANTHER" id="PTHR10075">
    <property type="entry name" value="BASIGIN RELATED"/>
    <property type="match status" value="1"/>
</dbReference>
<name>A0A8X6INH1_9ARAC</name>
<keyword evidence="4" id="KW-1185">Reference proteome</keyword>
<dbReference type="InterPro" id="IPR003598">
    <property type="entry name" value="Ig_sub2"/>
</dbReference>
<dbReference type="AlphaFoldDB" id="A0A8X6INH1"/>
<dbReference type="FunFam" id="2.60.40.10:FF:000104">
    <property type="entry name" value="Down syndrome cell adhesion molecule b"/>
    <property type="match status" value="1"/>
</dbReference>
<sequence length="282" mass="32196">MDMVQFVRWLIHRTGRPPPELSNRRCAKYLVPEKFKNHWIAFCVLMCFREVFTDEKIRIQQFHFPPNVKEGHKVQVMCGLLEGDTPVHFTWQRNGESFSSSNNVNIMTHPDFSRLVINDVDVQSSGNYSCIAKNNQGQDSYTAHLAVRGPPKWLREPSDTSTSVGESVTLSCVTFGYPTPDVTWRKANDSSPDHWIHLVNNRHIRLESNGSLTIVNVQNEDSGYYECQVSNGIGEGLKKTVSVSIKGKMVANSKLEEHFIHLCKCEKPNRNLIDSSNLLYVW</sequence>
<dbReference type="GO" id="GO:0070593">
    <property type="term" value="P:dendrite self-avoidance"/>
    <property type="evidence" value="ECO:0007669"/>
    <property type="project" value="TreeGrafter"/>
</dbReference>
<keyword evidence="1" id="KW-0393">Immunoglobulin domain</keyword>
<dbReference type="InterPro" id="IPR013098">
    <property type="entry name" value="Ig_I-set"/>
</dbReference>
<dbReference type="SUPFAM" id="SSF48726">
    <property type="entry name" value="Immunoglobulin"/>
    <property type="match status" value="2"/>
</dbReference>
<dbReference type="SMART" id="SM00408">
    <property type="entry name" value="IGc2"/>
    <property type="match status" value="2"/>
</dbReference>
<dbReference type="GO" id="GO:0007411">
    <property type="term" value="P:axon guidance"/>
    <property type="evidence" value="ECO:0007669"/>
    <property type="project" value="TreeGrafter"/>
</dbReference>
<dbReference type="PANTHER" id="PTHR10075:SF101">
    <property type="entry name" value="ZWEI IG DOMAIN PROTEIN ZIG-3"/>
    <property type="match status" value="1"/>
</dbReference>
<dbReference type="EMBL" id="BMAV01026680">
    <property type="protein sequence ID" value="GFS52404.1"/>
    <property type="molecule type" value="Genomic_DNA"/>
</dbReference>
<evidence type="ECO:0000256" key="1">
    <source>
        <dbReference type="ARBA" id="ARBA00023319"/>
    </source>
</evidence>
<dbReference type="InterPro" id="IPR003599">
    <property type="entry name" value="Ig_sub"/>
</dbReference>
<dbReference type="GO" id="GO:0005886">
    <property type="term" value="C:plasma membrane"/>
    <property type="evidence" value="ECO:0007669"/>
    <property type="project" value="TreeGrafter"/>
</dbReference>
<dbReference type="Pfam" id="PF13927">
    <property type="entry name" value="Ig_3"/>
    <property type="match status" value="1"/>
</dbReference>
<dbReference type="Proteomes" id="UP000886998">
    <property type="component" value="Unassembled WGS sequence"/>
</dbReference>
<dbReference type="PROSITE" id="PS50835">
    <property type="entry name" value="IG_LIKE"/>
    <property type="match status" value="2"/>
</dbReference>
<protein>
    <submittedName>
        <fullName evidence="3">Hemicentin-1</fullName>
    </submittedName>
</protein>
<dbReference type="InterPro" id="IPR013106">
    <property type="entry name" value="Ig_V-set"/>
</dbReference>
<feature type="domain" description="Ig-like" evidence="2">
    <location>
        <begin position="55"/>
        <end position="146"/>
    </location>
</feature>
<dbReference type="GO" id="GO:0098632">
    <property type="term" value="F:cell-cell adhesion mediator activity"/>
    <property type="evidence" value="ECO:0007669"/>
    <property type="project" value="TreeGrafter"/>
</dbReference>
<dbReference type="Gene3D" id="2.60.40.10">
    <property type="entry name" value="Immunoglobulins"/>
    <property type="match status" value="2"/>
</dbReference>
<dbReference type="SMART" id="SM00406">
    <property type="entry name" value="IGv"/>
    <property type="match status" value="1"/>
</dbReference>
<gene>
    <name evidence="3" type="primary">Hmcn1</name>
    <name evidence="3" type="ORF">TNIN_114921</name>
</gene>
<evidence type="ECO:0000313" key="3">
    <source>
        <dbReference type="EMBL" id="GFS52404.1"/>
    </source>
</evidence>
<dbReference type="InterPro" id="IPR007110">
    <property type="entry name" value="Ig-like_dom"/>
</dbReference>
<organism evidence="3 4">
    <name type="scientific">Trichonephila inaurata madagascariensis</name>
    <dbReference type="NCBI Taxonomy" id="2747483"/>
    <lineage>
        <taxon>Eukaryota</taxon>
        <taxon>Metazoa</taxon>
        <taxon>Ecdysozoa</taxon>
        <taxon>Arthropoda</taxon>
        <taxon>Chelicerata</taxon>
        <taxon>Arachnida</taxon>
        <taxon>Araneae</taxon>
        <taxon>Araneomorphae</taxon>
        <taxon>Entelegynae</taxon>
        <taxon>Araneoidea</taxon>
        <taxon>Nephilidae</taxon>
        <taxon>Trichonephila</taxon>
        <taxon>Trichonephila inaurata</taxon>
    </lineage>
</organism>
<evidence type="ECO:0000313" key="4">
    <source>
        <dbReference type="Proteomes" id="UP000886998"/>
    </source>
</evidence>
<dbReference type="GO" id="GO:0030424">
    <property type="term" value="C:axon"/>
    <property type="evidence" value="ECO:0007669"/>
    <property type="project" value="TreeGrafter"/>
</dbReference>
<dbReference type="FunFam" id="2.60.40.10:FF:000333">
    <property type="entry name" value="Down syndrome cell adhesion molecule"/>
    <property type="match status" value="1"/>
</dbReference>
<proteinExistence type="predicted"/>
<dbReference type="OrthoDB" id="6410687at2759"/>
<dbReference type="SMART" id="SM00409">
    <property type="entry name" value="IG"/>
    <property type="match status" value="2"/>
</dbReference>
<comment type="caution">
    <text evidence="3">The sequence shown here is derived from an EMBL/GenBank/DDBJ whole genome shotgun (WGS) entry which is preliminary data.</text>
</comment>
<feature type="domain" description="Ig-like" evidence="2">
    <location>
        <begin position="151"/>
        <end position="244"/>
    </location>
</feature>